<keyword evidence="4" id="KW-1185">Reference proteome</keyword>
<evidence type="ECO:0000256" key="1">
    <source>
        <dbReference type="ARBA" id="ARBA00023242"/>
    </source>
</evidence>
<reference evidence="3 4" key="1">
    <citation type="submission" date="2020-03" db="EMBL/GenBank/DDBJ databases">
        <title>Draft Genome Sequence of Cudoniella acicularis.</title>
        <authorList>
            <person name="Buettner E."/>
            <person name="Kellner H."/>
        </authorList>
    </citation>
    <scope>NUCLEOTIDE SEQUENCE [LARGE SCALE GENOMIC DNA]</scope>
    <source>
        <strain evidence="3 4">DSM 108380</strain>
    </source>
</reference>
<evidence type="ECO:0000313" key="3">
    <source>
        <dbReference type="EMBL" id="KAF4632022.1"/>
    </source>
</evidence>
<evidence type="ECO:0008006" key="5">
    <source>
        <dbReference type="Google" id="ProtNLM"/>
    </source>
</evidence>
<sequence>MPPVQQAANCSAEAGGTESGVRFDLGAGSHPNSSISKSALASLPRSPLQTIAEFPAVVIIRRPPNQIWCKDCNKRLNLLAPDIPLDPQNISSRFSTGSTLTLPSSPATSRVSSASQTKQAIPSHHIKHLDPYRHQPVRFEKRPGCATVSRTKIPATVSSCDETKPTCNQCAKSRRQCPGYKDDFDLVFRNETQATERRARRALTGKRANPQITLANQRTVMTNGGDGSMSLITPTSDTDTGMMLATPALTIPVEQQAPCFFMSNYVIAPSEGQSRGYFEFLHPLMKNDGPDTQLKLAFSAVSMASLANRPSSRGRKELSHLAVAQYSKALKATNLALQDPALQKSDQTLAAILMLGFYEKTVSSTSTNANAWFSHVDGAVTLVKLRGKKQLRTKVGHALFQVVRTQMAINCMSSSKAPAMGPDWWTSDATEGDFGIPVTKLNLQLAELRAEINASLTAFPRTPEYFQKVLDLMRRATSMEQQYQDWEESLPDFWRPKTVAWVDNLTGTDMTKSEVCPGKVDVYHNIWVATTWNYARVARLNISGTVMRCAAWICSPVDYRTTPEYATNVRLSVDLITDVIASTPFFLGWNIGQGGSMAASDYQSFQDRLENFTKPKPIGGFFALWPLFAVSCMDFVTDSQRAWVKGRMHYISESMGMNHAKVLAGFQIRLPSMIIRRDSMGSVPPSSQMMAAAVARGAYSPPTAAVTNPNTQNTMSSPQDGYVSNPNPSIPLRNVSTAVATSSSNAYTLNPLQQREAMQREAYEKERISLLKKGAGGQGEVMEALIAHYLHV</sequence>
<dbReference type="InterPro" id="IPR001138">
    <property type="entry name" value="Zn2Cys6_DnaBD"/>
</dbReference>
<organism evidence="3 4">
    <name type="scientific">Cudoniella acicularis</name>
    <dbReference type="NCBI Taxonomy" id="354080"/>
    <lineage>
        <taxon>Eukaryota</taxon>
        <taxon>Fungi</taxon>
        <taxon>Dikarya</taxon>
        <taxon>Ascomycota</taxon>
        <taxon>Pezizomycotina</taxon>
        <taxon>Leotiomycetes</taxon>
        <taxon>Helotiales</taxon>
        <taxon>Tricladiaceae</taxon>
        <taxon>Cudoniella</taxon>
    </lineage>
</organism>
<feature type="compositionally biased region" description="Low complexity" evidence="2">
    <location>
        <begin position="96"/>
        <end position="115"/>
    </location>
</feature>
<feature type="region of interest" description="Disordered" evidence="2">
    <location>
        <begin position="96"/>
        <end position="121"/>
    </location>
</feature>
<name>A0A8H4W364_9HELO</name>
<dbReference type="EMBL" id="JAAMPI010000387">
    <property type="protein sequence ID" value="KAF4632022.1"/>
    <property type="molecule type" value="Genomic_DNA"/>
</dbReference>
<evidence type="ECO:0000313" key="4">
    <source>
        <dbReference type="Proteomes" id="UP000566819"/>
    </source>
</evidence>
<dbReference type="Pfam" id="PF11951">
    <property type="entry name" value="Fungal_trans_2"/>
    <property type="match status" value="1"/>
</dbReference>
<dbReference type="Proteomes" id="UP000566819">
    <property type="component" value="Unassembled WGS sequence"/>
</dbReference>
<accession>A0A8H4W364</accession>
<keyword evidence="1" id="KW-0539">Nucleus</keyword>
<dbReference type="CDD" id="cd00067">
    <property type="entry name" value="GAL4"/>
    <property type="match status" value="1"/>
</dbReference>
<dbReference type="InterPro" id="IPR053175">
    <property type="entry name" value="DHMBA_Reg_Transcription_Factor"/>
</dbReference>
<proteinExistence type="predicted"/>
<dbReference type="OrthoDB" id="4314040at2759"/>
<dbReference type="InterPro" id="IPR021858">
    <property type="entry name" value="Fun_TF"/>
</dbReference>
<protein>
    <recommendedName>
        <fullName evidence="5">Zn(2)-C6 fungal-type domain-containing protein</fullName>
    </recommendedName>
</protein>
<dbReference type="PANTHER" id="PTHR38791">
    <property type="entry name" value="ZN(II)2CYS6 TRANSCRIPTION FACTOR (EUROFUNG)-RELATED-RELATED"/>
    <property type="match status" value="1"/>
</dbReference>
<dbReference type="GO" id="GO:0000981">
    <property type="term" value="F:DNA-binding transcription factor activity, RNA polymerase II-specific"/>
    <property type="evidence" value="ECO:0007669"/>
    <property type="project" value="InterPro"/>
</dbReference>
<gene>
    <name evidence="3" type="ORF">G7Y89_g6105</name>
</gene>
<dbReference type="AlphaFoldDB" id="A0A8H4W364"/>
<evidence type="ECO:0000256" key="2">
    <source>
        <dbReference type="SAM" id="MobiDB-lite"/>
    </source>
</evidence>
<dbReference type="PANTHER" id="PTHR38791:SF13">
    <property type="entry name" value="ZN(2)-C6 FUNGAL-TYPE DOMAIN-CONTAINING PROTEIN"/>
    <property type="match status" value="1"/>
</dbReference>
<dbReference type="GO" id="GO:0008270">
    <property type="term" value="F:zinc ion binding"/>
    <property type="evidence" value="ECO:0007669"/>
    <property type="project" value="InterPro"/>
</dbReference>
<comment type="caution">
    <text evidence="3">The sequence shown here is derived from an EMBL/GenBank/DDBJ whole genome shotgun (WGS) entry which is preliminary data.</text>
</comment>